<evidence type="ECO:0000256" key="2">
    <source>
        <dbReference type="ARBA" id="ARBA00023242"/>
    </source>
</evidence>
<evidence type="ECO:0000313" key="6">
    <source>
        <dbReference type="Proteomes" id="UP000308199"/>
    </source>
</evidence>
<dbReference type="Gene3D" id="2.40.50.40">
    <property type="match status" value="1"/>
</dbReference>
<dbReference type="InterPro" id="IPR016197">
    <property type="entry name" value="Chromo-like_dom_sf"/>
</dbReference>
<keyword evidence="2" id="KW-0539">Nucleus</keyword>
<feature type="domain" description="Chromo" evidence="4">
    <location>
        <begin position="366"/>
        <end position="427"/>
    </location>
</feature>
<evidence type="ECO:0000313" key="5">
    <source>
        <dbReference type="EMBL" id="THH07988.1"/>
    </source>
</evidence>
<dbReference type="GO" id="GO:0006338">
    <property type="term" value="P:chromatin remodeling"/>
    <property type="evidence" value="ECO:0007669"/>
    <property type="project" value="UniProtKB-ARBA"/>
</dbReference>
<evidence type="ECO:0000256" key="1">
    <source>
        <dbReference type="ARBA" id="ARBA00004123"/>
    </source>
</evidence>
<dbReference type="PROSITE" id="PS50013">
    <property type="entry name" value="CHROMO_2"/>
    <property type="match status" value="1"/>
</dbReference>
<gene>
    <name evidence="5" type="ORF">EW145_g3016</name>
</gene>
<keyword evidence="6" id="KW-1185">Reference proteome</keyword>
<dbReference type="SMART" id="SM00298">
    <property type="entry name" value="CHROMO"/>
    <property type="match status" value="1"/>
</dbReference>
<dbReference type="SUPFAM" id="SSF54160">
    <property type="entry name" value="Chromo domain-like"/>
    <property type="match status" value="1"/>
</dbReference>
<organism evidence="5 6">
    <name type="scientific">Phellinidium pouzarii</name>
    <dbReference type="NCBI Taxonomy" id="167371"/>
    <lineage>
        <taxon>Eukaryota</taxon>
        <taxon>Fungi</taxon>
        <taxon>Dikarya</taxon>
        <taxon>Basidiomycota</taxon>
        <taxon>Agaricomycotina</taxon>
        <taxon>Agaricomycetes</taxon>
        <taxon>Hymenochaetales</taxon>
        <taxon>Hymenochaetaceae</taxon>
        <taxon>Phellinidium</taxon>
    </lineage>
</organism>
<comment type="caution">
    <text evidence="5">The sequence shown here is derived from an EMBL/GenBank/DDBJ whole genome shotgun (WGS) entry which is preliminary data.</text>
</comment>
<dbReference type="Proteomes" id="UP000308199">
    <property type="component" value="Unassembled WGS sequence"/>
</dbReference>
<evidence type="ECO:0000256" key="3">
    <source>
        <dbReference type="SAM" id="MobiDB-lite"/>
    </source>
</evidence>
<dbReference type="GO" id="GO:0005634">
    <property type="term" value="C:nucleus"/>
    <property type="evidence" value="ECO:0007669"/>
    <property type="project" value="UniProtKB-SubCell"/>
</dbReference>
<reference evidence="5 6" key="1">
    <citation type="submission" date="2019-02" db="EMBL/GenBank/DDBJ databases">
        <title>Genome sequencing of the rare red list fungi Phellinidium pouzarii.</title>
        <authorList>
            <person name="Buettner E."/>
            <person name="Kellner H."/>
        </authorList>
    </citation>
    <scope>NUCLEOTIDE SEQUENCE [LARGE SCALE GENOMIC DNA]</scope>
    <source>
        <strain evidence="5 6">DSM 108285</strain>
    </source>
</reference>
<dbReference type="CDD" id="cd00024">
    <property type="entry name" value="CD_CSD"/>
    <property type="match status" value="1"/>
</dbReference>
<dbReference type="PANTHER" id="PTHR22812">
    <property type="entry name" value="CHROMOBOX PROTEIN"/>
    <property type="match status" value="1"/>
</dbReference>
<dbReference type="InterPro" id="IPR000953">
    <property type="entry name" value="Chromo/chromo_shadow_dom"/>
</dbReference>
<accession>A0A4S4LAN5</accession>
<dbReference type="Pfam" id="PF00385">
    <property type="entry name" value="Chromo"/>
    <property type="match status" value="1"/>
</dbReference>
<dbReference type="EMBL" id="SGPK01000118">
    <property type="protein sequence ID" value="THH07988.1"/>
    <property type="molecule type" value="Genomic_DNA"/>
</dbReference>
<dbReference type="Pfam" id="PF18723">
    <property type="entry name" value="HMUDK_hel"/>
    <property type="match status" value="1"/>
</dbReference>
<dbReference type="InterPro" id="IPR023780">
    <property type="entry name" value="Chromo_domain"/>
</dbReference>
<sequence length="434" mass="50027">MKEPVVKTVTPSSSTKRNPDGGKKKFESLEVEVDEKTFKTTPIFDMFWRYTANRHAAEEKRRAGEPPPWSSDPALQTHKFCSIFRVADRGSQFLITEVIEKGSQLPEDILFRVLLYCSFVKIETYELLEEHLGPLTWSSYRQKKYAAVLQDAMDDGMTLYTGAFQKFPPRLGDSVSYINHLRLLEVMMDNGLLGKLMECEFMADAFDALYVYPSMGDFMTFQLLINLSYTPLLNFNENDFVIAGVGAMEGLRKCFSPTSLTRGSEEELIRWMTETQDEHFERLGLEFSGLGKRGRAMTLVDVEHTLCEVHKYSRLVSERSFAHGKRFTPVTEELPRYPALPKAWNHPARRLVRRRPGKYEHPQKQFVVSKILDKAIDENGNVIYFVDWQGYESSDRTWEPASILLEDAPLAVEDYENMHSADGSGARRKRHRRE</sequence>
<feature type="region of interest" description="Disordered" evidence="3">
    <location>
        <begin position="1"/>
        <end position="23"/>
    </location>
</feature>
<dbReference type="AlphaFoldDB" id="A0A4S4LAN5"/>
<name>A0A4S4LAN5_9AGAM</name>
<proteinExistence type="predicted"/>
<evidence type="ECO:0000259" key="4">
    <source>
        <dbReference type="PROSITE" id="PS50013"/>
    </source>
</evidence>
<comment type="subcellular location">
    <subcellularLocation>
        <location evidence="1">Nucleus</location>
    </subcellularLocation>
</comment>
<protein>
    <recommendedName>
        <fullName evidence="4">Chromo domain-containing protein</fullName>
    </recommendedName>
</protein>
<dbReference type="OrthoDB" id="433924at2759"/>
<dbReference type="InterPro" id="IPR051219">
    <property type="entry name" value="Heterochromatin_chromo-domain"/>
</dbReference>
<dbReference type="InterPro" id="IPR040684">
    <property type="entry name" value="HMUDK_hel"/>
</dbReference>